<name>A0A4S4L0C0_9APHY</name>
<keyword evidence="3" id="KW-1185">Reference proteome</keyword>
<dbReference type="SUPFAM" id="SSF51569">
    <property type="entry name" value="Aldolase"/>
    <property type="match status" value="1"/>
</dbReference>
<keyword evidence="1" id="KW-0704">Schiff base</keyword>
<dbReference type="PANTHER" id="PTHR10683">
    <property type="entry name" value="TRANSALDOLASE"/>
    <property type="match status" value="1"/>
</dbReference>
<dbReference type="PANTHER" id="PTHR10683:SF39">
    <property type="entry name" value="TRANSALDOLASE"/>
    <property type="match status" value="1"/>
</dbReference>
<accession>A0A4S4L0C0</accession>
<reference evidence="2 3" key="1">
    <citation type="submission" date="2019-02" db="EMBL/GenBank/DDBJ databases">
        <title>Genome sequencing of the rare red list fungi Phlebia centrifuga.</title>
        <authorList>
            <person name="Buettner E."/>
            <person name="Kellner H."/>
        </authorList>
    </citation>
    <scope>NUCLEOTIDE SEQUENCE [LARGE SCALE GENOMIC DNA]</scope>
    <source>
        <strain evidence="2 3">DSM 108282</strain>
    </source>
</reference>
<protein>
    <recommendedName>
        <fullName evidence="4">Transaldolase</fullName>
    </recommendedName>
</protein>
<dbReference type="Pfam" id="PF00923">
    <property type="entry name" value="TAL_FSA"/>
    <property type="match status" value="1"/>
</dbReference>
<comment type="caution">
    <text evidence="2">The sequence shown here is derived from an EMBL/GenBank/DDBJ whole genome shotgun (WGS) entry which is preliminary data.</text>
</comment>
<evidence type="ECO:0000313" key="2">
    <source>
        <dbReference type="EMBL" id="THH02840.1"/>
    </source>
</evidence>
<dbReference type="GO" id="GO:0009052">
    <property type="term" value="P:pentose-phosphate shunt, non-oxidative branch"/>
    <property type="evidence" value="ECO:0007669"/>
    <property type="project" value="TreeGrafter"/>
</dbReference>
<dbReference type="GO" id="GO:0005975">
    <property type="term" value="P:carbohydrate metabolic process"/>
    <property type="evidence" value="ECO:0007669"/>
    <property type="project" value="InterPro"/>
</dbReference>
<sequence length="292" mass="31670">MPSLLDTLRDQITLDVDSMDPEVAAKYEHTFTDMTSNQAIVYSEAIRPERANALKAACEQAKATGLDIDHQLSDALDLLTVLLAKDVFPHISGRVHAQTSPAHAYNTEHTIAHAKRLVTLFEAHGIPKSRVSIKIPATPESIVACHYLEKIGIRTLATCLFGLPQALAASQAGCLYVAPYFNELAVHFEPGVWKAYSDTANEHPMSSVIRSIVQAFKAIQSSTLVMPASIVTAKEVIALVSLRPDHITLSGAVLEQLASESVESDQKTEIIDTGNADDIGEQFLPFPGCENK</sequence>
<organism evidence="2 3">
    <name type="scientific">Hermanssonia centrifuga</name>
    <dbReference type="NCBI Taxonomy" id="98765"/>
    <lineage>
        <taxon>Eukaryota</taxon>
        <taxon>Fungi</taxon>
        <taxon>Dikarya</taxon>
        <taxon>Basidiomycota</taxon>
        <taxon>Agaricomycotina</taxon>
        <taxon>Agaricomycetes</taxon>
        <taxon>Polyporales</taxon>
        <taxon>Meruliaceae</taxon>
        <taxon>Hermanssonia</taxon>
    </lineage>
</organism>
<evidence type="ECO:0000313" key="3">
    <source>
        <dbReference type="Proteomes" id="UP000309038"/>
    </source>
</evidence>
<dbReference type="InterPro" id="IPR001585">
    <property type="entry name" value="TAL/FSA"/>
</dbReference>
<gene>
    <name evidence="2" type="ORF">EW026_g4</name>
</gene>
<dbReference type="InterPro" id="IPR013785">
    <property type="entry name" value="Aldolase_TIM"/>
</dbReference>
<dbReference type="Gene3D" id="3.20.20.70">
    <property type="entry name" value="Aldolase class I"/>
    <property type="match status" value="1"/>
</dbReference>
<evidence type="ECO:0008006" key="4">
    <source>
        <dbReference type="Google" id="ProtNLM"/>
    </source>
</evidence>
<dbReference type="AlphaFoldDB" id="A0A4S4L0C0"/>
<dbReference type="Proteomes" id="UP000309038">
    <property type="component" value="Unassembled WGS sequence"/>
</dbReference>
<proteinExistence type="predicted"/>
<dbReference type="GO" id="GO:0004801">
    <property type="term" value="F:transaldolase activity"/>
    <property type="evidence" value="ECO:0007669"/>
    <property type="project" value="TreeGrafter"/>
</dbReference>
<evidence type="ECO:0000256" key="1">
    <source>
        <dbReference type="ARBA" id="ARBA00023270"/>
    </source>
</evidence>
<dbReference type="EMBL" id="SGPJ01000001">
    <property type="protein sequence ID" value="THH02840.1"/>
    <property type="molecule type" value="Genomic_DNA"/>
</dbReference>